<protein>
    <recommendedName>
        <fullName evidence="3">DNA/RNA polymerases superfamily protein</fullName>
    </recommendedName>
</protein>
<proteinExistence type="predicted"/>
<reference evidence="2" key="2">
    <citation type="submission" date="2025-08" db="UniProtKB">
        <authorList>
            <consortium name="RefSeq"/>
        </authorList>
    </citation>
    <scope>IDENTIFICATION</scope>
</reference>
<accession>A0ABM3BWB9</accession>
<dbReference type="InterPro" id="IPR043128">
    <property type="entry name" value="Rev_trsase/Diguanyl_cyclase"/>
</dbReference>
<dbReference type="PANTHER" id="PTHR46148">
    <property type="entry name" value="CHROMO DOMAIN-CONTAINING PROTEIN"/>
    <property type="match status" value="1"/>
</dbReference>
<keyword evidence="1" id="KW-1185">Reference proteome</keyword>
<evidence type="ECO:0000313" key="2">
    <source>
        <dbReference type="RefSeq" id="XP_040971344.1"/>
    </source>
</evidence>
<evidence type="ECO:0000313" key="1">
    <source>
        <dbReference type="Proteomes" id="UP000818029"/>
    </source>
</evidence>
<dbReference type="PANTHER" id="PTHR46148:SF44">
    <property type="entry name" value="GAG-POL POLYPROTEIN"/>
    <property type="match status" value="1"/>
</dbReference>
<dbReference type="GeneID" id="107963153"/>
<reference evidence="1" key="1">
    <citation type="journal article" date="2020" name="Nat. Genet.">
        <title>Genomic diversifications of five Gossypium allopolyploid species and their impact on cotton improvement.</title>
        <authorList>
            <person name="Chen Z.J."/>
            <person name="Sreedasyam A."/>
            <person name="Ando A."/>
            <person name="Song Q."/>
            <person name="De Santiago L.M."/>
            <person name="Hulse-Kemp A.M."/>
            <person name="Ding M."/>
            <person name="Ye W."/>
            <person name="Kirkbride R.C."/>
            <person name="Jenkins J."/>
            <person name="Plott C."/>
            <person name="Lovell J."/>
            <person name="Lin Y.M."/>
            <person name="Vaughn R."/>
            <person name="Liu B."/>
            <person name="Simpson S."/>
            <person name="Scheffler B.E."/>
            <person name="Wen L."/>
            <person name="Saski C.A."/>
            <person name="Grover C.E."/>
            <person name="Hu G."/>
            <person name="Conover J.L."/>
            <person name="Carlson J.W."/>
            <person name="Shu S."/>
            <person name="Boston L.B."/>
            <person name="Williams M."/>
            <person name="Peterson D.G."/>
            <person name="McGee K."/>
            <person name="Jones D.C."/>
            <person name="Wendel J.F."/>
            <person name="Stelly D.M."/>
            <person name="Grimwood J."/>
            <person name="Schmutz J."/>
        </authorList>
    </citation>
    <scope>NUCLEOTIDE SEQUENCE [LARGE SCALE GENOMIC DNA]</scope>
    <source>
        <strain evidence="1">cv. TM-1</strain>
    </source>
</reference>
<gene>
    <name evidence="2" type="primary">LOC107963153</name>
</gene>
<name>A0ABM3BWB9_GOSHI</name>
<organism evidence="1 2">
    <name type="scientific">Gossypium hirsutum</name>
    <name type="common">Upland cotton</name>
    <name type="synonym">Gossypium mexicanum</name>
    <dbReference type="NCBI Taxonomy" id="3635"/>
    <lineage>
        <taxon>Eukaryota</taxon>
        <taxon>Viridiplantae</taxon>
        <taxon>Streptophyta</taxon>
        <taxon>Embryophyta</taxon>
        <taxon>Tracheophyta</taxon>
        <taxon>Spermatophyta</taxon>
        <taxon>Magnoliopsida</taxon>
        <taxon>eudicotyledons</taxon>
        <taxon>Gunneridae</taxon>
        <taxon>Pentapetalae</taxon>
        <taxon>rosids</taxon>
        <taxon>malvids</taxon>
        <taxon>Malvales</taxon>
        <taxon>Malvaceae</taxon>
        <taxon>Malvoideae</taxon>
        <taxon>Gossypium</taxon>
    </lineage>
</organism>
<sequence>MDWLVKHQANLDCATKLLRTKKGDEVIVIGERRNYLSTVISALRAEKLVLKGCEEYLTYVSASSSEISSVKDIRIVKDFSNVFHDELPELPPNYEVEFGIEIFPGTAPMSIALYKMAPRSLRSLKRRFKNDILVYSRAEEEHDAHLQVVLQILREKQLYVKFRKWYYRRFVEGFSLIVAPPTKLLHKGPDSRKDFSVYNDASLLACLLDDGSLLAKLQVKPRWIEQIKGKQLEDESLGSHFRQIENGKTLDFGLNSEGVLYFYGRAVHQKMLILGSLYYKKHVKADHQFPSGLLQPVRIPLWKWERKLAKLYVSEIVRLHWYQFPSYLIEILASRLSFGISYMKHWLPPELDQIHDVFHVSMLRRYRSDPTHIVSIEEIEVRPDLAFEKKMVQILDRDVKVLRRNSVPLVKINFSPSSSPPSAFPYPCLTHIFFFSFCRPTPFAFSVVFNRVFASSSSLLYSWLSLNSPPFFGGWLNIDWGNTSQGVEKCTNFIEAIRIFCLSID</sequence>
<evidence type="ECO:0008006" key="3">
    <source>
        <dbReference type="Google" id="ProtNLM"/>
    </source>
</evidence>
<dbReference type="SUPFAM" id="SSF56672">
    <property type="entry name" value="DNA/RNA polymerases"/>
    <property type="match status" value="1"/>
</dbReference>
<dbReference type="RefSeq" id="XP_040971344.1">
    <property type="nucleotide sequence ID" value="XM_041115410.1"/>
</dbReference>
<dbReference type="Gene3D" id="3.30.70.270">
    <property type="match status" value="1"/>
</dbReference>
<dbReference type="Proteomes" id="UP000818029">
    <property type="component" value="Chromosome A06"/>
</dbReference>
<dbReference type="InterPro" id="IPR043502">
    <property type="entry name" value="DNA/RNA_pol_sf"/>
</dbReference>